<organism evidence="2 3">
    <name type="scientific">Porites evermanni</name>
    <dbReference type="NCBI Taxonomy" id="104178"/>
    <lineage>
        <taxon>Eukaryota</taxon>
        <taxon>Metazoa</taxon>
        <taxon>Cnidaria</taxon>
        <taxon>Anthozoa</taxon>
        <taxon>Hexacorallia</taxon>
        <taxon>Scleractinia</taxon>
        <taxon>Fungiina</taxon>
        <taxon>Poritidae</taxon>
        <taxon>Porites</taxon>
    </lineage>
</organism>
<accession>A0ABN8M9T3</accession>
<dbReference type="Proteomes" id="UP001159427">
    <property type="component" value="Unassembled WGS sequence"/>
</dbReference>
<dbReference type="InterPro" id="IPR008635">
    <property type="entry name" value="Coiled_stalk_dom"/>
</dbReference>
<feature type="domain" description="Trimeric autotransporter adhesin YadA-like stalk" evidence="1">
    <location>
        <begin position="163"/>
        <end position="178"/>
    </location>
</feature>
<evidence type="ECO:0000313" key="2">
    <source>
        <dbReference type="EMBL" id="CAH3025311.1"/>
    </source>
</evidence>
<sequence>MTSKKLTNIMAKGTASNDAVTKNQLDTKISLSGGLMTGNLDMNSNRIYNVAQPNGDNQPATKIWSENIFLDKSSGVMAGSLNMSNNKITHLAKPTDDKDGVNKKYIDDNYLKLSGGTFTGHIILNNAILTSQYQAISRNTGNAFCVQITNPYVYHQFNMVNNRIYNLADPTDATDAINKQYLETSHVKPNHYNN</sequence>
<evidence type="ECO:0000259" key="1">
    <source>
        <dbReference type="Pfam" id="PF05662"/>
    </source>
</evidence>
<gene>
    <name evidence="2" type="ORF">PEVE_00025680</name>
</gene>
<comment type="caution">
    <text evidence="2">The sequence shown here is derived from an EMBL/GenBank/DDBJ whole genome shotgun (WGS) entry which is preliminary data.</text>
</comment>
<evidence type="ECO:0000313" key="3">
    <source>
        <dbReference type="Proteomes" id="UP001159427"/>
    </source>
</evidence>
<feature type="domain" description="Trimeric autotransporter adhesin YadA-like stalk" evidence="1">
    <location>
        <begin position="10"/>
        <end position="27"/>
    </location>
</feature>
<dbReference type="Pfam" id="PF05662">
    <property type="entry name" value="YadA_stalk"/>
    <property type="match status" value="2"/>
</dbReference>
<keyword evidence="3" id="KW-1185">Reference proteome</keyword>
<dbReference type="EMBL" id="CALNXI010000346">
    <property type="protein sequence ID" value="CAH3025311.1"/>
    <property type="molecule type" value="Genomic_DNA"/>
</dbReference>
<protein>
    <recommendedName>
        <fullName evidence="1">Trimeric autotransporter adhesin YadA-like stalk domain-containing protein</fullName>
    </recommendedName>
</protein>
<name>A0ABN8M9T3_9CNID</name>
<proteinExistence type="predicted"/>
<reference evidence="2 3" key="1">
    <citation type="submission" date="2022-05" db="EMBL/GenBank/DDBJ databases">
        <authorList>
            <consortium name="Genoscope - CEA"/>
            <person name="William W."/>
        </authorList>
    </citation>
    <scope>NUCLEOTIDE SEQUENCE [LARGE SCALE GENOMIC DNA]</scope>
</reference>